<evidence type="ECO:0000313" key="2">
    <source>
        <dbReference type="EMBL" id="UJF36050.1"/>
    </source>
</evidence>
<evidence type="ECO:0000256" key="1">
    <source>
        <dbReference type="SAM" id="MobiDB-lite"/>
    </source>
</evidence>
<organism evidence="2 3">
    <name type="scientific">Paenibacillus hexagrammi</name>
    <dbReference type="NCBI Taxonomy" id="2908839"/>
    <lineage>
        <taxon>Bacteria</taxon>
        <taxon>Bacillati</taxon>
        <taxon>Bacillota</taxon>
        <taxon>Bacilli</taxon>
        <taxon>Bacillales</taxon>
        <taxon>Paenibacillaceae</taxon>
        <taxon>Paenibacillus</taxon>
    </lineage>
</organism>
<accession>A0ABY3SR67</accession>
<dbReference type="EMBL" id="CP090978">
    <property type="protein sequence ID" value="UJF36050.1"/>
    <property type="molecule type" value="Genomic_DNA"/>
</dbReference>
<name>A0ABY3SR67_9BACL</name>
<dbReference type="Proteomes" id="UP001649230">
    <property type="component" value="Chromosome"/>
</dbReference>
<feature type="compositionally biased region" description="Polar residues" evidence="1">
    <location>
        <begin position="7"/>
        <end position="16"/>
    </location>
</feature>
<evidence type="ECO:0000313" key="3">
    <source>
        <dbReference type="Proteomes" id="UP001649230"/>
    </source>
</evidence>
<gene>
    <name evidence="2" type="ORF">L0M14_13815</name>
</gene>
<reference evidence="2 3" key="1">
    <citation type="journal article" date="2024" name="Int. J. Syst. Evol. Microbiol.">
        <title>Paenibacillus hexagrammi sp. nov., a novel bacterium isolated from the gut content of Hexagrammos agrammus.</title>
        <authorList>
            <person name="Jung H.K."/>
            <person name="Kim D.G."/>
            <person name="Zin H."/>
            <person name="Park J."/>
            <person name="Jung H."/>
            <person name="Kim Y.O."/>
            <person name="Kong H.J."/>
            <person name="Kim J.W."/>
            <person name="Kim Y.S."/>
        </authorList>
    </citation>
    <scope>NUCLEOTIDE SEQUENCE [LARGE SCALE GENOMIC DNA]</scope>
    <source>
        <strain evidence="2 3">YPD9-1</strain>
    </source>
</reference>
<dbReference type="RefSeq" id="WP_235122605.1">
    <property type="nucleotide sequence ID" value="NZ_CP090978.1"/>
</dbReference>
<feature type="compositionally biased region" description="Basic and acidic residues" evidence="1">
    <location>
        <begin position="23"/>
        <end position="34"/>
    </location>
</feature>
<feature type="region of interest" description="Disordered" evidence="1">
    <location>
        <begin position="1"/>
        <end position="52"/>
    </location>
</feature>
<sequence length="52" mass="5947">MTEKNENQQNELQSIELTDLPEEVSKEQLEEVKGGDWMIGRKPPIGKKPINP</sequence>
<protein>
    <submittedName>
        <fullName evidence="2">Uncharacterized protein</fullName>
    </submittedName>
</protein>
<proteinExistence type="predicted"/>
<keyword evidence="3" id="KW-1185">Reference proteome</keyword>